<reference evidence="1" key="3">
    <citation type="submission" date="2021-05" db="UniProtKB">
        <authorList>
            <consortium name="EnsemblPlants"/>
        </authorList>
    </citation>
    <scope>IDENTIFICATION</scope>
    <source>
        <strain evidence="1">cv. B73</strain>
    </source>
</reference>
<sequence length="106" mass="12509">MLHGNMTRTEACHYLVINKNLICLTSTSNIFIVHRQANKVLFIFVSSECPYLKKHNVVITKWSSKNYVRSCTISNWACNVEPNQIIHCQLHYKKMVQYKRELYVKC</sequence>
<dbReference type="Proteomes" id="UP000007305">
    <property type="component" value="Chromosome 5"/>
</dbReference>
<reference evidence="1" key="2">
    <citation type="submission" date="2019-07" db="EMBL/GenBank/DDBJ databases">
        <authorList>
            <person name="Seetharam A."/>
            <person name="Woodhouse M."/>
            <person name="Cannon E."/>
        </authorList>
    </citation>
    <scope>NUCLEOTIDE SEQUENCE [LARGE SCALE GENOMIC DNA]</scope>
    <source>
        <strain evidence="1">cv. B73</strain>
    </source>
</reference>
<name>A0A804PN31_MAIZE</name>
<dbReference type="Gramene" id="Zm00001eb256280_T001">
    <property type="protein sequence ID" value="Zm00001eb256280_P001"/>
    <property type="gene ID" value="Zm00001eb256280"/>
</dbReference>
<dbReference type="InParanoid" id="A0A804PN31"/>
<dbReference type="EnsemblPlants" id="Zm00001eb256280_T001">
    <property type="protein sequence ID" value="Zm00001eb256280_P001"/>
    <property type="gene ID" value="Zm00001eb256280"/>
</dbReference>
<proteinExistence type="predicted"/>
<reference evidence="2" key="1">
    <citation type="journal article" date="2009" name="Science">
        <title>The B73 maize genome: complexity, diversity, and dynamics.</title>
        <authorList>
            <person name="Schnable P.S."/>
            <person name="Ware D."/>
            <person name="Fulton R.S."/>
            <person name="Stein J.C."/>
            <person name="Wei F."/>
            <person name="Pasternak S."/>
            <person name="Liang C."/>
            <person name="Zhang J."/>
            <person name="Fulton L."/>
            <person name="Graves T.A."/>
            <person name="Minx P."/>
            <person name="Reily A.D."/>
            <person name="Courtney L."/>
            <person name="Kruchowski S.S."/>
            <person name="Tomlinson C."/>
            <person name="Strong C."/>
            <person name="Delehaunty K."/>
            <person name="Fronick C."/>
            <person name="Courtney B."/>
            <person name="Rock S.M."/>
            <person name="Belter E."/>
            <person name="Du F."/>
            <person name="Kim K."/>
            <person name="Abbott R.M."/>
            <person name="Cotton M."/>
            <person name="Levy A."/>
            <person name="Marchetto P."/>
            <person name="Ochoa K."/>
            <person name="Jackson S.M."/>
            <person name="Gillam B."/>
            <person name="Chen W."/>
            <person name="Yan L."/>
            <person name="Higginbotham J."/>
            <person name="Cardenas M."/>
            <person name="Waligorski J."/>
            <person name="Applebaum E."/>
            <person name="Phelps L."/>
            <person name="Falcone J."/>
            <person name="Kanchi K."/>
            <person name="Thane T."/>
            <person name="Scimone A."/>
            <person name="Thane N."/>
            <person name="Henke J."/>
            <person name="Wang T."/>
            <person name="Ruppert J."/>
            <person name="Shah N."/>
            <person name="Rotter K."/>
            <person name="Hodges J."/>
            <person name="Ingenthron E."/>
            <person name="Cordes M."/>
            <person name="Kohlberg S."/>
            <person name="Sgro J."/>
            <person name="Delgado B."/>
            <person name="Mead K."/>
            <person name="Chinwalla A."/>
            <person name="Leonard S."/>
            <person name="Crouse K."/>
            <person name="Collura K."/>
            <person name="Kudrna D."/>
            <person name="Currie J."/>
            <person name="He R."/>
            <person name="Angelova A."/>
            <person name="Rajasekar S."/>
            <person name="Mueller T."/>
            <person name="Lomeli R."/>
            <person name="Scara G."/>
            <person name="Ko A."/>
            <person name="Delaney K."/>
            <person name="Wissotski M."/>
            <person name="Lopez G."/>
            <person name="Campos D."/>
            <person name="Braidotti M."/>
            <person name="Ashley E."/>
            <person name="Golser W."/>
            <person name="Kim H."/>
            <person name="Lee S."/>
            <person name="Lin J."/>
            <person name="Dujmic Z."/>
            <person name="Kim W."/>
            <person name="Talag J."/>
            <person name="Zuccolo A."/>
            <person name="Fan C."/>
            <person name="Sebastian A."/>
            <person name="Kramer M."/>
            <person name="Spiegel L."/>
            <person name="Nascimento L."/>
            <person name="Zutavern T."/>
            <person name="Miller B."/>
            <person name="Ambroise C."/>
            <person name="Muller S."/>
            <person name="Spooner W."/>
            <person name="Narechania A."/>
            <person name="Ren L."/>
            <person name="Wei S."/>
            <person name="Kumari S."/>
            <person name="Faga B."/>
            <person name="Levy M.J."/>
            <person name="McMahan L."/>
            <person name="Van Buren P."/>
            <person name="Vaughn M.W."/>
            <person name="Ying K."/>
            <person name="Yeh C.-T."/>
            <person name="Emrich S.J."/>
            <person name="Jia Y."/>
            <person name="Kalyanaraman A."/>
            <person name="Hsia A.-P."/>
            <person name="Barbazuk W.B."/>
            <person name="Baucom R.S."/>
            <person name="Brutnell T.P."/>
            <person name="Carpita N.C."/>
            <person name="Chaparro C."/>
            <person name="Chia J.-M."/>
            <person name="Deragon J.-M."/>
            <person name="Estill J.C."/>
            <person name="Fu Y."/>
            <person name="Jeddeloh J.A."/>
            <person name="Han Y."/>
            <person name="Lee H."/>
            <person name="Li P."/>
            <person name="Lisch D.R."/>
            <person name="Liu S."/>
            <person name="Liu Z."/>
            <person name="Nagel D.H."/>
            <person name="McCann M.C."/>
            <person name="SanMiguel P."/>
            <person name="Myers A.M."/>
            <person name="Nettleton D."/>
            <person name="Nguyen J."/>
            <person name="Penning B.W."/>
            <person name="Ponnala L."/>
            <person name="Schneider K.L."/>
            <person name="Schwartz D.C."/>
            <person name="Sharma A."/>
            <person name="Soderlund C."/>
            <person name="Springer N.M."/>
            <person name="Sun Q."/>
            <person name="Wang H."/>
            <person name="Waterman M."/>
            <person name="Westerman R."/>
            <person name="Wolfgruber T.K."/>
            <person name="Yang L."/>
            <person name="Yu Y."/>
            <person name="Zhang L."/>
            <person name="Zhou S."/>
            <person name="Zhu Q."/>
            <person name="Bennetzen J.L."/>
            <person name="Dawe R.K."/>
            <person name="Jiang J."/>
            <person name="Jiang N."/>
            <person name="Presting G.G."/>
            <person name="Wessler S.R."/>
            <person name="Aluru S."/>
            <person name="Martienssen R.A."/>
            <person name="Clifton S.W."/>
            <person name="McCombie W.R."/>
            <person name="Wing R.A."/>
            <person name="Wilson R.K."/>
        </authorList>
    </citation>
    <scope>NUCLEOTIDE SEQUENCE [LARGE SCALE GENOMIC DNA]</scope>
    <source>
        <strain evidence="2">cv. B73</strain>
    </source>
</reference>
<dbReference type="AlphaFoldDB" id="A0A804PN31"/>
<organism evidence="1 2">
    <name type="scientific">Zea mays</name>
    <name type="common">Maize</name>
    <dbReference type="NCBI Taxonomy" id="4577"/>
    <lineage>
        <taxon>Eukaryota</taxon>
        <taxon>Viridiplantae</taxon>
        <taxon>Streptophyta</taxon>
        <taxon>Embryophyta</taxon>
        <taxon>Tracheophyta</taxon>
        <taxon>Spermatophyta</taxon>
        <taxon>Magnoliopsida</taxon>
        <taxon>Liliopsida</taxon>
        <taxon>Poales</taxon>
        <taxon>Poaceae</taxon>
        <taxon>PACMAD clade</taxon>
        <taxon>Panicoideae</taxon>
        <taxon>Andropogonodae</taxon>
        <taxon>Andropogoneae</taxon>
        <taxon>Tripsacinae</taxon>
        <taxon>Zea</taxon>
    </lineage>
</organism>
<protein>
    <submittedName>
        <fullName evidence="1">Uncharacterized protein</fullName>
    </submittedName>
</protein>
<evidence type="ECO:0000313" key="2">
    <source>
        <dbReference type="Proteomes" id="UP000007305"/>
    </source>
</evidence>
<accession>A0A804PN31</accession>
<keyword evidence="2" id="KW-1185">Reference proteome</keyword>
<evidence type="ECO:0000313" key="1">
    <source>
        <dbReference type="EnsemblPlants" id="Zm00001eb256280_P001"/>
    </source>
</evidence>